<comment type="caution">
    <text evidence="1">The sequence shown here is derived from an EMBL/GenBank/DDBJ whole genome shotgun (WGS) entry which is preliminary data.</text>
</comment>
<organism evidence="1 2">
    <name type="scientific">Solanum bulbocastanum</name>
    <name type="common">Wild potato</name>
    <dbReference type="NCBI Taxonomy" id="147425"/>
    <lineage>
        <taxon>Eukaryota</taxon>
        <taxon>Viridiplantae</taxon>
        <taxon>Streptophyta</taxon>
        <taxon>Embryophyta</taxon>
        <taxon>Tracheophyta</taxon>
        <taxon>Spermatophyta</taxon>
        <taxon>Magnoliopsida</taxon>
        <taxon>eudicotyledons</taxon>
        <taxon>Gunneridae</taxon>
        <taxon>Pentapetalae</taxon>
        <taxon>asterids</taxon>
        <taxon>lamiids</taxon>
        <taxon>Solanales</taxon>
        <taxon>Solanaceae</taxon>
        <taxon>Solanoideae</taxon>
        <taxon>Solaneae</taxon>
        <taxon>Solanum</taxon>
    </lineage>
</organism>
<accession>A0AAN8TJD2</accession>
<dbReference type="Proteomes" id="UP001371456">
    <property type="component" value="Unassembled WGS sequence"/>
</dbReference>
<sequence length="111" mass="12900">MEPVSVPRSQGTYLEKSLSKFFQTYGSRNMWFTCPFIGHTPWNIDCDCKGCQEDDFDNADRCTSGRKCEKFEKEFRTRSDDRDPTIGSLSHPSKYEFFVSYKTKNESALPI</sequence>
<dbReference type="AlphaFoldDB" id="A0AAN8TJD2"/>
<evidence type="ECO:0000313" key="2">
    <source>
        <dbReference type="Proteomes" id="UP001371456"/>
    </source>
</evidence>
<dbReference type="EMBL" id="JBANQN010000005">
    <property type="protein sequence ID" value="KAK6789543.1"/>
    <property type="molecule type" value="Genomic_DNA"/>
</dbReference>
<evidence type="ECO:0000313" key="1">
    <source>
        <dbReference type="EMBL" id="KAK6789543.1"/>
    </source>
</evidence>
<proteinExistence type="predicted"/>
<gene>
    <name evidence="1" type="ORF">RDI58_013343</name>
</gene>
<reference evidence="1 2" key="1">
    <citation type="submission" date="2024-02" db="EMBL/GenBank/DDBJ databases">
        <title>de novo genome assembly of Solanum bulbocastanum strain 11H21.</title>
        <authorList>
            <person name="Hosaka A.J."/>
        </authorList>
    </citation>
    <scope>NUCLEOTIDE SEQUENCE [LARGE SCALE GENOMIC DNA]</scope>
    <source>
        <tissue evidence="1">Young leaves</tissue>
    </source>
</reference>
<keyword evidence="2" id="KW-1185">Reference proteome</keyword>
<protein>
    <submittedName>
        <fullName evidence="1">Uncharacterized protein</fullName>
    </submittedName>
</protein>
<name>A0AAN8TJD2_SOLBU</name>